<accession>A0A1X7G054</accession>
<dbReference type="Proteomes" id="UP000192934">
    <property type="component" value="Chromosome I"/>
</dbReference>
<dbReference type="RefSeq" id="WP_085217247.1">
    <property type="nucleotide sequence ID" value="NZ_LT840185.1"/>
</dbReference>
<organism evidence="1 2">
    <name type="scientific">Allosphingosinicella indica</name>
    <dbReference type="NCBI Taxonomy" id="941907"/>
    <lineage>
        <taxon>Bacteria</taxon>
        <taxon>Pseudomonadati</taxon>
        <taxon>Pseudomonadota</taxon>
        <taxon>Alphaproteobacteria</taxon>
        <taxon>Sphingomonadales</taxon>
        <taxon>Sphingomonadaceae</taxon>
        <taxon>Allosphingosinicella</taxon>
    </lineage>
</organism>
<proteinExistence type="predicted"/>
<keyword evidence="2" id="KW-1185">Reference proteome</keyword>
<protein>
    <submittedName>
        <fullName evidence="1">Uncharacterized protein</fullName>
    </submittedName>
</protein>
<evidence type="ECO:0000313" key="1">
    <source>
        <dbReference type="EMBL" id="SMF61377.1"/>
    </source>
</evidence>
<gene>
    <name evidence="1" type="ORF">SAMN06295910_0362</name>
</gene>
<sequence>MMGKHRARRANVRYSFRMRESDDAGRKVAAGAAGGERRERAPPALRSIFEAARRGWNVKLTCWQCGHVRILDSAALWLRMSLKDLPDDLRELPRYCKCTRCRDERNEGINRPRLTLCRDAPTGEPMKMPTARQWKEGLRWQRR</sequence>
<reference evidence="2" key="1">
    <citation type="submission" date="2017-04" db="EMBL/GenBank/DDBJ databases">
        <authorList>
            <person name="Varghese N."/>
            <person name="Submissions S."/>
        </authorList>
    </citation>
    <scope>NUCLEOTIDE SEQUENCE [LARGE SCALE GENOMIC DNA]</scope>
    <source>
        <strain evidence="2">Dd16</strain>
    </source>
</reference>
<dbReference type="EMBL" id="LT840185">
    <property type="protein sequence ID" value="SMF61377.1"/>
    <property type="molecule type" value="Genomic_DNA"/>
</dbReference>
<name>A0A1X7G054_9SPHN</name>
<dbReference type="OrthoDB" id="7506225at2"/>
<evidence type="ECO:0000313" key="2">
    <source>
        <dbReference type="Proteomes" id="UP000192934"/>
    </source>
</evidence>
<dbReference type="AlphaFoldDB" id="A0A1X7G054"/>